<accession>A0ABS4VA83</accession>
<keyword evidence="1" id="KW-0547">Nucleotide-binding</keyword>
<dbReference type="EC" id="3.6.4.12" evidence="1"/>
<dbReference type="EMBL" id="JAGINS010000001">
    <property type="protein sequence ID" value="MBP2360752.1"/>
    <property type="molecule type" value="Genomic_DNA"/>
</dbReference>
<protein>
    <submittedName>
        <fullName evidence="1">DNA helicase-2/ATP-dependent DNA helicase PcrA</fullName>
        <ecNumber evidence="1">3.6.4.12</ecNumber>
    </submittedName>
</protein>
<keyword evidence="2" id="KW-1185">Reference proteome</keyword>
<dbReference type="Pfam" id="PF21196">
    <property type="entry name" value="PcrA_UvrD_tudor"/>
    <property type="match status" value="1"/>
</dbReference>
<dbReference type="GO" id="GO:0016787">
    <property type="term" value="F:hydrolase activity"/>
    <property type="evidence" value="ECO:0007669"/>
    <property type="project" value="UniProtKB-KW"/>
</dbReference>
<organism evidence="1 2">
    <name type="scientific">Streptomyces clavifer</name>
    <dbReference type="NCBI Taxonomy" id="68188"/>
    <lineage>
        <taxon>Bacteria</taxon>
        <taxon>Bacillati</taxon>
        <taxon>Actinomycetota</taxon>
        <taxon>Actinomycetes</taxon>
        <taxon>Kitasatosporales</taxon>
        <taxon>Streptomycetaceae</taxon>
        <taxon>Streptomyces</taxon>
    </lineage>
</organism>
<sequence>MRVVKVAVGDEVDHESFGRGTVSSVSGSGESAKATVDFDEAGRKRLLLRYAPLRKL</sequence>
<gene>
    <name evidence="1" type="ORF">JOF59_003152</name>
</gene>
<reference evidence="1 2" key="1">
    <citation type="submission" date="2021-03" db="EMBL/GenBank/DDBJ databases">
        <title>Sequencing the genomes of 1000 actinobacteria strains.</title>
        <authorList>
            <person name="Klenk H.-P."/>
        </authorList>
    </citation>
    <scope>NUCLEOTIDE SEQUENCE [LARGE SCALE GENOMIC DNA]</scope>
    <source>
        <strain evidence="1 2">DSM 40843</strain>
    </source>
</reference>
<keyword evidence="1" id="KW-0378">Hydrolase</keyword>
<comment type="caution">
    <text evidence="1">The sequence shown here is derived from an EMBL/GenBank/DDBJ whole genome shotgun (WGS) entry which is preliminary data.</text>
</comment>
<dbReference type="GO" id="GO:0003678">
    <property type="term" value="F:DNA helicase activity"/>
    <property type="evidence" value="ECO:0007669"/>
    <property type="project" value="UniProtKB-EC"/>
</dbReference>
<dbReference type="GeneID" id="97343161"/>
<keyword evidence="1" id="KW-0067">ATP-binding</keyword>
<dbReference type="RefSeq" id="WP_157862860.1">
    <property type="nucleotide sequence ID" value="NZ_BMWJ01000008.1"/>
</dbReference>
<dbReference type="Proteomes" id="UP001519311">
    <property type="component" value="Unassembled WGS sequence"/>
</dbReference>
<name>A0ABS4VA83_9ACTN</name>
<evidence type="ECO:0000313" key="2">
    <source>
        <dbReference type="Proteomes" id="UP001519311"/>
    </source>
</evidence>
<evidence type="ECO:0000313" key="1">
    <source>
        <dbReference type="EMBL" id="MBP2360752.1"/>
    </source>
</evidence>
<proteinExistence type="predicted"/>
<keyword evidence="1" id="KW-0347">Helicase</keyword>